<evidence type="ECO:0000313" key="2">
    <source>
        <dbReference type="Proteomes" id="UP000250163"/>
    </source>
</evidence>
<dbReference type="KEGG" id="mya:MORIYA_3700"/>
<evidence type="ECO:0008006" key="3">
    <source>
        <dbReference type="Google" id="ProtNLM"/>
    </source>
</evidence>
<dbReference type="OrthoDB" id="5826754at2"/>
<dbReference type="EMBL" id="LS483250">
    <property type="protein sequence ID" value="SQD80152.1"/>
    <property type="molecule type" value="Genomic_DNA"/>
</dbReference>
<protein>
    <recommendedName>
        <fullName evidence="3">Alpha/beta hydrolase</fullName>
    </recommendedName>
</protein>
<dbReference type="AlphaFoldDB" id="A0A330LV82"/>
<evidence type="ECO:0000313" key="1">
    <source>
        <dbReference type="EMBL" id="SQD80152.1"/>
    </source>
</evidence>
<sequence>MLELQRDTRFIVDDILVQYHIASVDKPLMITFSPAGYVLTTAEAEAGTSAWGFEFFKKMGVNVISFAPIKNKHWFISAALQNYLTQLSPHLTVFPERLGYGASMGAFAHSLYYSQLQLDRLLLITPLTPPKNLMIPTAFDYCAQCQGDITLIFDPLCPEDKSHALRYPSHTKYLKLYGVGHQVIETISKIGYLKSLVMAFIANDINHAEFNKAMRGRRSVERYYSYMARNPTQKLTPSRLNIIRRHLLRWHFAHPTYFIQKLTTKWRKSIRKRLNKLSK</sequence>
<organism evidence="1 2">
    <name type="scientific">Moritella yayanosii</name>
    <dbReference type="NCBI Taxonomy" id="69539"/>
    <lineage>
        <taxon>Bacteria</taxon>
        <taxon>Pseudomonadati</taxon>
        <taxon>Pseudomonadota</taxon>
        <taxon>Gammaproteobacteria</taxon>
        <taxon>Alteromonadales</taxon>
        <taxon>Moritellaceae</taxon>
        <taxon>Moritella</taxon>
    </lineage>
</organism>
<proteinExistence type="predicted"/>
<gene>
    <name evidence="1" type="ORF">MORIYA_3700</name>
</gene>
<dbReference type="Proteomes" id="UP000250163">
    <property type="component" value="Chromosome MORIYA"/>
</dbReference>
<keyword evidence="2" id="KW-1185">Reference proteome</keyword>
<accession>A0A330LV82</accession>
<reference evidence="2" key="1">
    <citation type="submission" date="2018-05" db="EMBL/GenBank/DDBJ databases">
        <authorList>
            <person name="Cea G.-C."/>
            <person name="William W."/>
        </authorList>
    </citation>
    <scope>NUCLEOTIDE SEQUENCE [LARGE SCALE GENOMIC DNA]</scope>
    <source>
        <strain evidence="2">DB21MT 5</strain>
    </source>
</reference>
<name>A0A330LV82_9GAMM</name>
<dbReference type="RefSeq" id="WP_112717278.1">
    <property type="nucleotide sequence ID" value="NZ_LS483250.1"/>
</dbReference>